<gene>
    <name evidence="1" type="ORF">AYL99_11531</name>
</gene>
<dbReference type="Proteomes" id="UP000078343">
    <property type="component" value="Unassembled WGS sequence"/>
</dbReference>
<organism evidence="1 2">
    <name type="scientific">Fonsecaea erecta</name>
    <dbReference type="NCBI Taxonomy" id="1367422"/>
    <lineage>
        <taxon>Eukaryota</taxon>
        <taxon>Fungi</taxon>
        <taxon>Dikarya</taxon>
        <taxon>Ascomycota</taxon>
        <taxon>Pezizomycotina</taxon>
        <taxon>Eurotiomycetes</taxon>
        <taxon>Chaetothyriomycetidae</taxon>
        <taxon>Chaetothyriales</taxon>
        <taxon>Herpotrichiellaceae</taxon>
        <taxon>Fonsecaea</taxon>
    </lineage>
</organism>
<dbReference type="RefSeq" id="XP_018687797.1">
    <property type="nucleotide sequence ID" value="XM_018843037.1"/>
</dbReference>
<dbReference type="Pfam" id="PF20174">
    <property type="entry name" value="DUF6540"/>
    <property type="match status" value="1"/>
</dbReference>
<accession>A0A178Z3V7</accession>
<evidence type="ECO:0000313" key="2">
    <source>
        <dbReference type="Proteomes" id="UP000078343"/>
    </source>
</evidence>
<dbReference type="EMBL" id="LVYI01000014">
    <property type="protein sequence ID" value="OAP54430.1"/>
    <property type="molecule type" value="Genomic_DNA"/>
</dbReference>
<dbReference type="OrthoDB" id="4135672at2759"/>
<dbReference type="STRING" id="1367422.A0A178Z3V7"/>
<dbReference type="AlphaFoldDB" id="A0A178Z3V7"/>
<keyword evidence="2" id="KW-1185">Reference proteome</keyword>
<proteinExistence type="predicted"/>
<evidence type="ECO:0000313" key="1">
    <source>
        <dbReference type="EMBL" id="OAP54430.1"/>
    </source>
</evidence>
<protein>
    <submittedName>
        <fullName evidence="1">Uncharacterized protein</fullName>
    </submittedName>
</protein>
<name>A0A178Z3V7_9EURO</name>
<dbReference type="InterPro" id="IPR046670">
    <property type="entry name" value="DUF6540"/>
</dbReference>
<dbReference type="GeneID" id="30015699"/>
<comment type="caution">
    <text evidence="1">The sequence shown here is derived from an EMBL/GenBank/DDBJ whole genome shotgun (WGS) entry which is preliminary data.</text>
</comment>
<reference evidence="1 2" key="1">
    <citation type="submission" date="2016-04" db="EMBL/GenBank/DDBJ databases">
        <title>Draft genome of Fonsecaea erecta CBS 125763.</title>
        <authorList>
            <person name="Weiss V.A."/>
            <person name="Vicente V.A."/>
            <person name="Raittz R.T."/>
            <person name="Moreno L.F."/>
            <person name="De Souza E.M."/>
            <person name="Pedrosa F.O."/>
            <person name="Steffens M.B."/>
            <person name="Faoro H."/>
            <person name="Tadra-Sfeir M.Z."/>
            <person name="Najafzadeh M.J."/>
            <person name="Felipe M.S."/>
            <person name="Teixeira M."/>
            <person name="Sun J."/>
            <person name="Xi L."/>
            <person name="Gomes R."/>
            <person name="De Azevedo C.M."/>
            <person name="Salgado C.G."/>
            <person name="Da Silva M.B."/>
            <person name="Nascimento M.F."/>
            <person name="Queiroz-Telles F."/>
            <person name="Attili D.S."/>
            <person name="Gorbushina A."/>
        </authorList>
    </citation>
    <scope>NUCLEOTIDE SEQUENCE [LARGE SCALE GENOMIC DNA]</scope>
    <source>
        <strain evidence="1 2">CBS 125763</strain>
    </source>
</reference>
<sequence>MADSKSDQSTTYNVFWVESAGMPLNHVAIFVETHELGPGSGHNFQVSGSIQLGMFHNHRPGKRPEEDEQSAFVSKRLLGTVSRAVYDDGTFRRVCDQVEPPPKQFNGPKKMFPGKKLVRCVEWAEDAIKKLTWEGILVLA</sequence>